<name>A0A2S9XEX8_9BACT</name>
<comment type="caution">
    <text evidence="2">The sequence shown here is derived from an EMBL/GenBank/DDBJ whole genome shotgun (WGS) entry which is preliminary data.</text>
</comment>
<dbReference type="Gene3D" id="2.130.10.30">
    <property type="entry name" value="Regulator of chromosome condensation 1/beta-lactamase-inhibitor protein II"/>
    <property type="match status" value="2"/>
</dbReference>
<gene>
    <name evidence="2" type="ORF">ENSA5_55430</name>
</gene>
<evidence type="ECO:0000313" key="2">
    <source>
        <dbReference type="EMBL" id="PRP91426.1"/>
    </source>
</evidence>
<feature type="region of interest" description="Disordered" evidence="1">
    <location>
        <begin position="455"/>
        <end position="504"/>
    </location>
</feature>
<dbReference type="PROSITE" id="PS51257">
    <property type="entry name" value="PROKAR_LIPOPROTEIN"/>
    <property type="match status" value="1"/>
</dbReference>
<keyword evidence="3" id="KW-1185">Reference proteome</keyword>
<feature type="compositionally biased region" description="Basic and acidic residues" evidence="1">
    <location>
        <begin position="461"/>
        <end position="479"/>
    </location>
</feature>
<evidence type="ECO:0000313" key="3">
    <source>
        <dbReference type="Proteomes" id="UP000237968"/>
    </source>
</evidence>
<feature type="region of interest" description="Disordered" evidence="1">
    <location>
        <begin position="20"/>
        <end position="48"/>
    </location>
</feature>
<organism evidence="2 3">
    <name type="scientific">Enhygromyxa salina</name>
    <dbReference type="NCBI Taxonomy" id="215803"/>
    <lineage>
        <taxon>Bacteria</taxon>
        <taxon>Pseudomonadati</taxon>
        <taxon>Myxococcota</taxon>
        <taxon>Polyangia</taxon>
        <taxon>Nannocystales</taxon>
        <taxon>Nannocystaceae</taxon>
        <taxon>Enhygromyxa</taxon>
    </lineage>
</organism>
<accession>A0A2S9XEX8</accession>
<dbReference type="EMBL" id="PVNK01000242">
    <property type="protein sequence ID" value="PRP91426.1"/>
    <property type="molecule type" value="Genomic_DNA"/>
</dbReference>
<dbReference type="Proteomes" id="UP000237968">
    <property type="component" value="Unassembled WGS sequence"/>
</dbReference>
<dbReference type="AlphaFoldDB" id="A0A2S9XEX8"/>
<evidence type="ECO:0000256" key="1">
    <source>
        <dbReference type="SAM" id="MobiDB-lite"/>
    </source>
</evidence>
<dbReference type="InterPro" id="IPR009091">
    <property type="entry name" value="RCC1/BLIP-II"/>
</dbReference>
<protein>
    <recommendedName>
        <fullName evidence="4">Regulator of chromosome condensation (RCC1) repeat protein</fullName>
    </recommendedName>
</protein>
<dbReference type="OrthoDB" id="5480056at2"/>
<dbReference type="SUPFAM" id="SSF50985">
    <property type="entry name" value="RCC1/BLIP-II"/>
    <property type="match status" value="2"/>
</dbReference>
<evidence type="ECO:0008006" key="4">
    <source>
        <dbReference type="Google" id="ProtNLM"/>
    </source>
</evidence>
<reference evidence="2 3" key="1">
    <citation type="submission" date="2018-03" db="EMBL/GenBank/DDBJ databases">
        <title>Draft Genome Sequences of the Obligatory Marine Myxobacteria Enhygromyxa salina SWB005.</title>
        <authorList>
            <person name="Poehlein A."/>
            <person name="Moghaddam J.A."/>
            <person name="Harms H."/>
            <person name="Alanjari M."/>
            <person name="Koenig G.M."/>
            <person name="Daniel R."/>
            <person name="Schaeberle T.F."/>
        </authorList>
    </citation>
    <scope>NUCLEOTIDE SEQUENCE [LARGE SCALE GENOMIC DNA]</scope>
    <source>
        <strain evidence="2 3">SWB005</strain>
    </source>
</reference>
<feature type="compositionally biased region" description="Pro residues" evidence="1">
    <location>
        <begin position="34"/>
        <end position="45"/>
    </location>
</feature>
<proteinExistence type="predicted"/>
<sequence length="504" mass="54775">MTRWMRILAASSLALGSCERVDRSSRSGAAPTEEPQPPAHHPVPAPASGATLEGVVAIDAHPRGEFACALVDDGQVYCWGGLAEAYRCDVIQPGPHPRRVLGLSDATQIAVDEERAYARRANGEIVSWGRGAFARGYFRSAADGEFEIERAVHHDLARRWDNHCFADCSNTAVSTRVCTSDLYSPLCFATDAGVACDRSWEFLGPWETKRKVLRHPLTWNTDGQGMALQVREVENNCILTTNGEVRCNAFSVDGVEPQPIELPGHATDLSFTTGDAGYRYVATLDDGRIFRWDIGWHQTKPELIATIAGVKAVEFVRATGWGDICALDAKGQVWCWFDASPDDWVPTTCRTSRDGPALVPGLPRTTQLMGAWNLACALGVDQRVRCWGIAFGLGTLGPSDTDRSSANFICDPILVSSPQPGQDQAPPNPNDAAPTCAKLSSATEFVPWDQGAFVEYEPEDPDLRTAAEPDPRPGRDKVRMLACPGTGPLYPLEPESPHVEPPPE</sequence>